<feature type="binding site" evidence="14">
    <location>
        <begin position="18"/>
        <end position="20"/>
    </location>
    <ligand>
        <name>FMN</name>
        <dbReference type="ChEBI" id="CHEBI:58210"/>
    </ligand>
</feature>
<evidence type="ECO:0000259" key="15">
    <source>
        <dbReference type="Pfam" id="PF01207"/>
    </source>
</evidence>
<accession>A0A4R5NI03</accession>
<dbReference type="GO" id="GO:0017150">
    <property type="term" value="F:tRNA dihydrouridine synthase activity"/>
    <property type="evidence" value="ECO:0007669"/>
    <property type="project" value="InterPro"/>
</dbReference>
<dbReference type="EC" id="1.3.1.-" evidence="12"/>
<dbReference type="PIRSF" id="PIRSF006621">
    <property type="entry name" value="Dus"/>
    <property type="match status" value="1"/>
</dbReference>
<dbReference type="PANTHER" id="PTHR45846">
    <property type="entry name" value="TRNA-DIHYDROURIDINE(47) SYNTHASE [NAD(P)(+)]-LIKE"/>
    <property type="match status" value="1"/>
</dbReference>
<keyword evidence="8" id="KW-0694">RNA-binding</keyword>
<comment type="similarity">
    <text evidence="12">Belongs to the dus family.</text>
</comment>
<dbReference type="OrthoDB" id="9764501at2"/>
<dbReference type="Proteomes" id="UP000295257">
    <property type="component" value="Unassembled WGS sequence"/>
</dbReference>
<dbReference type="PROSITE" id="PS01136">
    <property type="entry name" value="UPF0034"/>
    <property type="match status" value="1"/>
</dbReference>
<sequence length="334" mass="36519">MEWKIGNVTIPNQIVVAPMAGVTNSAFRVTAKEFGAGLVVCEMISGEGIKYHNAKTLGMLFVDPKEHPVSIQVFGGDKETLVNAARFVAENTGADIIDINMGCPVKKVTKTGAGSTWLQDPDKLYEAVKAVSSAIDKPLTVKMRTGWDSDHILAVENALAAQEAGASAIAMHGRTKAQMYSGHSDWELLNEVAQRVSIPFMGNGDVKTPQDAKYMLDQVGADAVMVGRAVLGNLWRLNAMNHYLETGELLPEPTVAEKINIAKLQLQRLVDLKGEHVGVPEFRQQAAYYLKGIPRAVRTRAKVMEEDSMQAVFDTLDQFVESYEAREAKSTKNQ</sequence>
<evidence type="ECO:0000256" key="5">
    <source>
        <dbReference type="ARBA" id="ARBA00022643"/>
    </source>
</evidence>
<protein>
    <recommendedName>
        <fullName evidence="12">tRNA-dihydrouridine synthase</fullName>
        <ecNumber evidence="12">1.3.1.-</ecNumber>
    </recommendedName>
</protein>
<feature type="binding site" evidence="14">
    <location>
        <begin position="227"/>
        <end position="228"/>
    </location>
    <ligand>
        <name>FMN</name>
        <dbReference type="ChEBI" id="CHEBI:58210"/>
    </ligand>
</feature>
<dbReference type="PANTHER" id="PTHR45846:SF1">
    <property type="entry name" value="TRNA-DIHYDROURIDINE(47) SYNTHASE [NAD(P)(+)]-LIKE"/>
    <property type="match status" value="1"/>
</dbReference>
<dbReference type="Pfam" id="PF01207">
    <property type="entry name" value="Dus"/>
    <property type="match status" value="1"/>
</dbReference>
<keyword evidence="17" id="KW-1185">Reference proteome</keyword>
<feature type="active site" description="Proton donor" evidence="13">
    <location>
        <position position="103"/>
    </location>
</feature>
<evidence type="ECO:0000256" key="6">
    <source>
        <dbReference type="ARBA" id="ARBA00022694"/>
    </source>
</evidence>
<dbReference type="InterPro" id="IPR001269">
    <property type="entry name" value="DUS_fam"/>
</dbReference>
<evidence type="ECO:0000313" key="17">
    <source>
        <dbReference type="Proteomes" id="UP000295257"/>
    </source>
</evidence>
<evidence type="ECO:0000256" key="3">
    <source>
        <dbReference type="ARBA" id="ARBA00022555"/>
    </source>
</evidence>
<feature type="binding site" evidence="14">
    <location>
        <position position="172"/>
    </location>
    <ligand>
        <name>FMN</name>
        <dbReference type="ChEBI" id="CHEBI:58210"/>
    </ligand>
</feature>
<keyword evidence="6 12" id="KW-0819">tRNA processing</keyword>
<evidence type="ECO:0000256" key="2">
    <source>
        <dbReference type="ARBA" id="ARBA00002790"/>
    </source>
</evidence>
<feature type="binding site" evidence="14">
    <location>
        <position position="72"/>
    </location>
    <ligand>
        <name>FMN</name>
        <dbReference type="ChEBI" id="CHEBI:58210"/>
    </ligand>
</feature>
<evidence type="ECO:0000256" key="11">
    <source>
        <dbReference type="ARBA" id="ARBA00048802"/>
    </source>
</evidence>
<dbReference type="GO" id="GO:0000049">
    <property type="term" value="F:tRNA binding"/>
    <property type="evidence" value="ECO:0007669"/>
    <property type="project" value="UniProtKB-KW"/>
</dbReference>
<dbReference type="InterPro" id="IPR013785">
    <property type="entry name" value="Aldolase_TIM"/>
</dbReference>
<dbReference type="EMBL" id="PUFN01000006">
    <property type="protein sequence ID" value="TDG74175.1"/>
    <property type="molecule type" value="Genomic_DNA"/>
</dbReference>
<evidence type="ECO:0000256" key="13">
    <source>
        <dbReference type="PIRSR" id="PIRSR006621-1"/>
    </source>
</evidence>
<dbReference type="Gene3D" id="3.20.20.70">
    <property type="entry name" value="Aldolase class I"/>
    <property type="match status" value="1"/>
</dbReference>
<name>A0A4R5NI03_9LACO</name>
<dbReference type="InterPro" id="IPR035587">
    <property type="entry name" value="DUS-like_FMN-bd"/>
</dbReference>
<keyword evidence="3" id="KW-0820">tRNA-binding</keyword>
<keyword evidence="4 12" id="KW-0285">Flavoprotein</keyword>
<comment type="cofactor">
    <cofactor evidence="1 12 14">
        <name>FMN</name>
        <dbReference type="ChEBI" id="CHEBI:58210"/>
    </cofactor>
</comment>
<dbReference type="STRING" id="1612.ABB44_01930"/>
<keyword evidence="5 12" id="KW-0288">FMN</keyword>
<dbReference type="InterPro" id="IPR004652">
    <property type="entry name" value="DusB-like"/>
</dbReference>
<dbReference type="CDD" id="cd02801">
    <property type="entry name" value="DUS_like_FMN"/>
    <property type="match status" value="1"/>
</dbReference>
<comment type="catalytic activity">
    <reaction evidence="11">
        <text>a 5,6-dihydrouridine in tRNA + NAD(+) = a uridine in tRNA + NADH + H(+)</text>
        <dbReference type="Rhea" id="RHEA:54452"/>
        <dbReference type="Rhea" id="RHEA-COMP:13339"/>
        <dbReference type="Rhea" id="RHEA-COMP:13887"/>
        <dbReference type="ChEBI" id="CHEBI:15378"/>
        <dbReference type="ChEBI" id="CHEBI:57540"/>
        <dbReference type="ChEBI" id="CHEBI:57945"/>
        <dbReference type="ChEBI" id="CHEBI:65315"/>
        <dbReference type="ChEBI" id="CHEBI:74443"/>
    </reaction>
</comment>
<dbReference type="Gene3D" id="1.10.1200.80">
    <property type="entry name" value="Putative flavin oxidoreducatase, domain 2"/>
    <property type="match status" value="1"/>
</dbReference>
<comment type="catalytic activity">
    <reaction evidence="10">
        <text>a 5,6-dihydrouridine in tRNA + NADP(+) = a uridine in tRNA + NADPH + H(+)</text>
        <dbReference type="Rhea" id="RHEA:23624"/>
        <dbReference type="Rhea" id="RHEA-COMP:13339"/>
        <dbReference type="Rhea" id="RHEA-COMP:13887"/>
        <dbReference type="ChEBI" id="CHEBI:15378"/>
        <dbReference type="ChEBI" id="CHEBI:57783"/>
        <dbReference type="ChEBI" id="CHEBI:58349"/>
        <dbReference type="ChEBI" id="CHEBI:65315"/>
        <dbReference type="ChEBI" id="CHEBI:74443"/>
    </reaction>
</comment>
<keyword evidence="14" id="KW-0547">Nucleotide-binding</keyword>
<gene>
    <name evidence="16" type="ORF">C5L30_002120</name>
</gene>
<evidence type="ECO:0000256" key="12">
    <source>
        <dbReference type="PIRNR" id="PIRNR006621"/>
    </source>
</evidence>
<evidence type="ECO:0000256" key="8">
    <source>
        <dbReference type="ARBA" id="ARBA00022884"/>
    </source>
</evidence>
<dbReference type="AlphaFoldDB" id="A0A4R5NI03"/>
<reference evidence="16 17" key="1">
    <citation type="journal article" date="2019" name="Appl. Microbiol. Biotechnol.">
        <title>Uncovering carbohydrate metabolism through a genotype-phenotype association study of 56 lactic acid bacteria genomes.</title>
        <authorList>
            <person name="Buron-Moles G."/>
            <person name="Chailyan A."/>
            <person name="Dolejs I."/>
            <person name="Forster J."/>
            <person name="Miks M.H."/>
        </authorList>
    </citation>
    <scope>NUCLEOTIDE SEQUENCE [LARGE SCALE GENOMIC DNA]</scope>
    <source>
        <strain evidence="16 17">ATCC 29644</strain>
    </source>
</reference>
<comment type="caution">
    <text evidence="16">The sequence shown here is derived from an EMBL/GenBank/DDBJ whole genome shotgun (WGS) entry which is preliminary data.</text>
</comment>
<dbReference type="SUPFAM" id="SSF51395">
    <property type="entry name" value="FMN-linked oxidoreductases"/>
    <property type="match status" value="1"/>
</dbReference>
<evidence type="ECO:0000256" key="1">
    <source>
        <dbReference type="ARBA" id="ARBA00001917"/>
    </source>
</evidence>
<keyword evidence="7" id="KW-0521">NADP</keyword>
<dbReference type="InterPro" id="IPR018517">
    <property type="entry name" value="tRNA_hU_synthase_CS"/>
</dbReference>
<keyword evidence="9 12" id="KW-0560">Oxidoreductase</keyword>
<proteinExistence type="inferred from homology"/>
<evidence type="ECO:0000256" key="7">
    <source>
        <dbReference type="ARBA" id="ARBA00022857"/>
    </source>
</evidence>
<organism evidence="16 17">
    <name type="scientific">Companilactobacillus farciminis</name>
    <dbReference type="NCBI Taxonomy" id="1612"/>
    <lineage>
        <taxon>Bacteria</taxon>
        <taxon>Bacillati</taxon>
        <taxon>Bacillota</taxon>
        <taxon>Bacilli</taxon>
        <taxon>Lactobacillales</taxon>
        <taxon>Lactobacillaceae</taxon>
        <taxon>Companilactobacillus</taxon>
    </lineage>
</organism>
<dbReference type="InterPro" id="IPR024036">
    <property type="entry name" value="tRNA-dHydroUridine_Synthase_C"/>
</dbReference>
<evidence type="ECO:0000256" key="14">
    <source>
        <dbReference type="PIRSR" id="PIRSR006621-2"/>
    </source>
</evidence>
<dbReference type="RefSeq" id="WP_010018502.1">
    <property type="nucleotide sequence ID" value="NZ_PUFN01000006.1"/>
</dbReference>
<feature type="binding site" evidence="14">
    <location>
        <position position="142"/>
    </location>
    <ligand>
        <name>FMN</name>
        <dbReference type="ChEBI" id="CHEBI:58210"/>
    </ligand>
</feature>
<evidence type="ECO:0000256" key="9">
    <source>
        <dbReference type="ARBA" id="ARBA00023002"/>
    </source>
</evidence>
<evidence type="ECO:0000313" key="16">
    <source>
        <dbReference type="EMBL" id="TDG74175.1"/>
    </source>
</evidence>
<feature type="domain" description="DUS-like FMN-binding" evidence="15">
    <location>
        <begin position="16"/>
        <end position="317"/>
    </location>
</feature>
<dbReference type="GO" id="GO:0050660">
    <property type="term" value="F:flavin adenine dinucleotide binding"/>
    <property type="evidence" value="ECO:0007669"/>
    <property type="project" value="InterPro"/>
</dbReference>
<dbReference type="NCBIfam" id="TIGR00737">
    <property type="entry name" value="nifR3_yhdG"/>
    <property type="match status" value="1"/>
</dbReference>
<evidence type="ECO:0000256" key="10">
    <source>
        <dbReference type="ARBA" id="ARBA00048205"/>
    </source>
</evidence>
<comment type="function">
    <text evidence="2 12">Catalyzes the synthesis of 5,6-dihydrouridine (D), a modified base found in the D-loop of most tRNAs, via the reduction of the C5-C6 double bond in target uridines.</text>
</comment>
<evidence type="ECO:0000256" key="4">
    <source>
        <dbReference type="ARBA" id="ARBA00022630"/>
    </source>
</evidence>